<dbReference type="GO" id="GO:0046872">
    <property type="term" value="F:metal ion binding"/>
    <property type="evidence" value="ECO:0007669"/>
    <property type="project" value="InterPro"/>
</dbReference>
<keyword evidence="2" id="KW-1133">Transmembrane helix</keyword>
<feature type="domain" description="Purple acid phosphatase N-terminal" evidence="4">
    <location>
        <begin position="206"/>
        <end position="301"/>
    </location>
</feature>
<evidence type="ECO:0000256" key="1">
    <source>
        <dbReference type="SAM" id="MobiDB-lite"/>
    </source>
</evidence>
<feature type="region of interest" description="Disordered" evidence="1">
    <location>
        <begin position="301"/>
        <end position="372"/>
    </location>
</feature>
<comment type="caution">
    <text evidence="5">The sequence shown here is derived from an EMBL/GenBank/DDBJ whole genome shotgun (WGS) entry which is preliminary data.</text>
</comment>
<organism evidence="5 6">
    <name type="scientific">Candidatus Sungbacteria bacterium RIFCSPLOWO2_01_FULL_60_25</name>
    <dbReference type="NCBI Taxonomy" id="1802281"/>
    <lineage>
        <taxon>Bacteria</taxon>
        <taxon>Candidatus Sungiibacteriota</taxon>
    </lineage>
</organism>
<feature type="compositionally biased region" description="Low complexity" evidence="1">
    <location>
        <begin position="308"/>
        <end position="321"/>
    </location>
</feature>
<proteinExistence type="predicted"/>
<feature type="compositionally biased region" description="Gly residues" evidence="1">
    <location>
        <begin position="168"/>
        <end position="195"/>
    </location>
</feature>
<protein>
    <recommendedName>
        <fullName evidence="4">Purple acid phosphatase N-terminal domain-containing protein</fullName>
    </recommendedName>
</protein>
<feature type="region of interest" description="Disordered" evidence="1">
    <location>
        <begin position="167"/>
        <end position="198"/>
    </location>
</feature>
<dbReference type="Gene3D" id="2.60.40.380">
    <property type="entry name" value="Purple acid phosphatase-like, N-terminal"/>
    <property type="match status" value="1"/>
</dbReference>
<reference evidence="5 6" key="1">
    <citation type="journal article" date="2016" name="Nat. Commun.">
        <title>Thousands of microbial genomes shed light on interconnected biogeochemical processes in an aquifer system.</title>
        <authorList>
            <person name="Anantharaman K."/>
            <person name="Brown C.T."/>
            <person name="Hug L.A."/>
            <person name="Sharon I."/>
            <person name="Castelle C.J."/>
            <person name="Probst A.J."/>
            <person name="Thomas B.C."/>
            <person name="Singh A."/>
            <person name="Wilkins M.J."/>
            <person name="Karaoz U."/>
            <person name="Brodie E.L."/>
            <person name="Williams K.H."/>
            <person name="Hubbard S.S."/>
            <person name="Banfield J.F."/>
        </authorList>
    </citation>
    <scope>NUCLEOTIDE SEQUENCE [LARGE SCALE GENOMIC DNA]</scope>
</reference>
<feature type="compositionally biased region" description="Gly residues" evidence="1">
    <location>
        <begin position="322"/>
        <end position="332"/>
    </location>
</feature>
<dbReference type="InterPro" id="IPR008963">
    <property type="entry name" value="Purple_acid_Pase-like_N"/>
</dbReference>
<feature type="compositionally biased region" description="Low complexity" evidence="1">
    <location>
        <begin position="333"/>
        <end position="343"/>
    </location>
</feature>
<keyword evidence="3" id="KW-0732">Signal</keyword>
<dbReference type="InterPro" id="IPR015914">
    <property type="entry name" value="PAPs_N"/>
</dbReference>
<keyword evidence="2" id="KW-0812">Transmembrane</keyword>
<dbReference type="Proteomes" id="UP000178977">
    <property type="component" value="Unassembled WGS sequence"/>
</dbReference>
<keyword evidence="2" id="KW-0472">Membrane</keyword>
<dbReference type="AlphaFoldDB" id="A0A1G2LE78"/>
<accession>A0A1G2LE78</accession>
<evidence type="ECO:0000256" key="2">
    <source>
        <dbReference type="SAM" id="Phobius"/>
    </source>
</evidence>
<dbReference type="CDD" id="cd00063">
    <property type="entry name" value="FN3"/>
    <property type="match status" value="1"/>
</dbReference>
<dbReference type="SUPFAM" id="SSF49363">
    <property type="entry name" value="Purple acid phosphatase, N-terminal domain"/>
    <property type="match status" value="1"/>
</dbReference>
<sequence length="425" mass="42688">MNNQIMPTATAKMRIRLAAVLLVAWLVVPTGATAADNDLVAQFQSAPLFSEINILPGNELGRWIKVTNNTAESKNIIIEAINQSDPGGFAGVIDIGIWQEGVRRYGTTTLADFFDNGEALLSSLAGGGTMTQYDVVLAFQPGAGNAYQEKSVGFDILIGFQGENGVSDGDGGGGGGNGGNGNGGNGGGGGGGGAPQGLSIFDEGTALTDVAETSATIQWTTSYRSTSRVIYGTVAGAFDYSLPQNYGYPFSTVESNTPANPNGVFNHSVTITGLTPGTTYYYRTISHASPDTISREQRFTTLRPGERPVVTGGSGAVAAGGAPSGEGAGTVSGGAAAPSAPEAGEGGASDSQSSGVVAGQETSPPVAEGATASGTGGSALAAIGAAFTLGTGKAWIGTLVALIVVGLITVIVAAVIRRRKKENSP</sequence>
<dbReference type="Pfam" id="PF16656">
    <property type="entry name" value="Pur_ac_phosph_N"/>
    <property type="match status" value="1"/>
</dbReference>
<evidence type="ECO:0000256" key="3">
    <source>
        <dbReference type="SAM" id="SignalP"/>
    </source>
</evidence>
<feature type="compositionally biased region" description="Polar residues" evidence="1">
    <location>
        <begin position="349"/>
        <end position="363"/>
    </location>
</feature>
<dbReference type="InterPro" id="IPR003961">
    <property type="entry name" value="FN3_dom"/>
</dbReference>
<feature type="chain" id="PRO_5009583551" description="Purple acid phosphatase N-terminal domain-containing protein" evidence="3">
    <location>
        <begin position="35"/>
        <end position="425"/>
    </location>
</feature>
<evidence type="ECO:0000313" key="5">
    <source>
        <dbReference type="EMBL" id="OHA09910.1"/>
    </source>
</evidence>
<feature type="transmembrane region" description="Helical" evidence="2">
    <location>
        <begin position="394"/>
        <end position="416"/>
    </location>
</feature>
<feature type="signal peptide" evidence="3">
    <location>
        <begin position="1"/>
        <end position="34"/>
    </location>
</feature>
<dbReference type="GO" id="GO:0003993">
    <property type="term" value="F:acid phosphatase activity"/>
    <property type="evidence" value="ECO:0007669"/>
    <property type="project" value="InterPro"/>
</dbReference>
<dbReference type="EMBL" id="MHQT01000010">
    <property type="protein sequence ID" value="OHA09910.1"/>
    <property type="molecule type" value="Genomic_DNA"/>
</dbReference>
<name>A0A1G2LE78_9BACT</name>
<dbReference type="STRING" id="1802281.A3A44_01590"/>
<evidence type="ECO:0000313" key="6">
    <source>
        <dbReference type="Proteomes" id="UP000178977"/>
    </source>
</evidence>
<gene>
    <name evidence="5" type="ORF">A3A44_01590</name>
</gene>
<evidence type="ECO:0000259" key="4">
    <source>
        <dbReference type="Pfam" id="PF16656"/>
    </source>
</evidence>